<keyword evidence="3 5" id="KW-1133">Transmembrane helix</keyword>
<evidence type="ECO:0000256" key="5">
    <source>
        <dbReference type="SAM" id="Phobius"/>
    </source>
</evidence>
<dbReference type="Proteomes" id="UP000724672">
    <property type="component" value="Unassembled WGS sequence"/>
</dbReference>
<proteinExistence type="predicted"/>
<feature type="transmembrane region" description="Helical" evidence="5">
    <location>
        <begin position="269"/>
        <end position="287"/>
    </location>
</feature>
<dbReference type="EMBL" id="WSFT01000002">
    <property type="protein sequence ID" value="MBS4536832.1"/>
    <property type="molecule type" value="Genomic_DNA"/>
</dbReference>
<name>A0A942UWE3_9FIRM</name>
<keyword evidence="8" id="KW-1185">Reference proteome</keyword>
<feature type="transmembrane region" description="Helical" evidence="5">
    <location>
        <begin position="73"/>
        <end position="91"/>
    </location>
</feature>
<reference evidence="7" key="1">
    <citation type="submission" date="2019-12" db="EMBL/GenBank/DDBJ databases">
        <title>Clostridiaceae gen. nov. sp. nov., isolated from sediment in Xinjiang, China.</title>
        <authorList>
            <person name="Zhang R."/>
        </authorList>
    </citation>
    <scope>NUCLEOTIDE SEQUENCE</scope>
    <source>
        <strain evidence="7">D2Q-11</strain>
    </source>
</reference>
<evidence type="ECO:0000256" key="2">
    <source>
        <dbReference type="ARBA" id="ARBA00022692"/>
    </source>
</evidence>
<feature type="domain" description="Sodium/calcium exchanger membrane region" evidence="6">
    <location>
        <begin position="5"/>
        <end position="142"/>
    </location>
</feature>
<dbReference type="InterPro" id="IPR004481">
    <property type="entry name" value="K/Na/Ca-exchanger"/>
</dbReference>
<evidence type="ECO:0000256" key="4">
    <source>
        <dbReference type="ARBA" id="ARBA00023136"/>
    </source>
</evidence>
<dbReference type="InterPro" id="IPR004837">
    <property type="entry name" value="NaCa_Exmemb"/>
</dbReference>
<evidence type="ECO:0000313" key="7">
    <source>
        <dbReference type="EMBL" id="MBS4536832.1"/>
    </source>
</evidence>
<dbReference type="RefSeq" id="WP_203364766.1">
    <property type="nucleotide sequence ID" value="NZ_WSFT01000002.1"/>
</dbReference>
<organism evidence="7 8">
    <name type="scientific">Anaeromonas frigoriresistens</name>
    <dbReference type="NCBI Taxonomy" id="2683708"/>
    <lineage>
        <taxon>Bacteria</taxon>
        <taxon>Bacillati</taxon>
        <taxon>Bacillota</taxon>
        <taxon>Tissierellia</taxon>
        <taxon>Tissierellales</taxon>
        <taxon>Thermohalobacteraceae</taxon>
        <taxon>Anaeromonas</taxon>
    </lineage>
</organism>
<feature type="transmembrane region" description="Helical" evidence="5">
    <location>
        <begin position="130"/>
        <end position="147"/>
    </location>
</feature>
<comment type="caution">
    <text evidence="7">The sequence shown here is derived from an EMBL/GenBank/DDBJ whole genome shotgun (WGS) entry which is preliminary data.</text>
</comment>
<dbReference type="GO" id="GO:0005886">
    <property type="term" value="C:plasma membrane"/>
    <property type="evidence" value="ECO:0007669"/>
    <property type="project" value="TreeGrafter"/>
</dbReference>
<evidence type="ECO:0000256" key="1">
    <source>
        <dbReference type="ARBA" id="ARBA00004141"/>
    </source>
</evidence>
<evidence type="ECO:0000313" key="8">
    <source>
        <dbReference type="Proteomes" id="UP000724672"/>
    </source>
</evidence>
<evidence type="ECO:0000259" key="6">
    <source>
        <dbReference type="Pfam" id="PF01699"/>
    </source>
</evidence>
<sequence>MFLPIILFCIGLILIVKGGDYFIDSSINIARITHLPEILIGATIVSLATTAPEAIVSITASFKKYTEMSVGNSVGSIICNTGLVLGITTLIKPSNVKGKFIKLKSLMLILYFLIFFIISSDGIINNNNSLLLLSLLLVYIIFDSLVIKHKKAQPVTSDVIYFSKKEYIKIFILFIIGIIGIFIGSNLLINNGIIIAKSIGVPEAVISLTFIALGTSLPELTTALTALRKGYSSLSVGNIIGANILNISLVLGTSGFINDLTITKQNIYLDFPLAFIMITILGLSCIVRGKISRLIGILLFSIYILYLTTLYFFYMV</sequence>
<dbReference type="GO" id="GO:0005262">
    <property type="term" value="F:calcium channel activity"/>
    <property type="evidence" value="ECO:0007669"/>
    <property type="project" value="TreeGrafter"/>
</dbReference>
<feature type="transmembrane region" description="Helical" evidence="5">
    <location>
        <begin position="167"/>
        <end position="189"/>
    </location>
</feature>
<feature type="transmembrane region" description="Helical" evidence="5">
    <location>
        <begin position="239"/>
        <end position="257"/>
    </location>
</feature>
<accession>A0A942UWE3</accession>
<feature type="domain" description="Sodium/calcium exchanger membrane region" evidence="6">
    <location>
        <begin position="170"/>
        <end position="311"/>
    </location>
</feature>
<evidence type="ECO:0000256" key="3">
    <source>
        <dbReference type="ARBA" id="ARBA00022989"/>
    </source>
</evidence>
<dbReference type="NCBIfam" id="TIGR00367">
    <property type="entry name" value="calcium/sodium antiporter"/>
    <property type="match status" value="1"/>
</dbReference>
<keyword evidence="4 5" id="KW-0472">Membrane</keyword>
<dbReference type="Gene3D" id="1.20.1420.30">
    <property type="entry name" value="NCX, central ion-binding region"/>
    <property type="match status" value="1"/>
</dbReference>
<dbReference type="InterPro" id="IPR044880">
    <property type="entry name" value="NCX_ion-bd_dom_sf"/>
</dbReference>
<dbReference type="PANTHER" id="PTHR10846:SF8">
    <property type="entry name" value="INNER MEMBRANE PROTEIN YRBG"/>
    <property type="match status" value="1"/>
</dbReference>
<comment type="subcellular location">
    <subcellularLocation>
        <location evidence="1">Membrane</location>
        <topology evidence="1">Multi-pass membrane protein</topology>
    </subcellularLocation>
</comment>
<dbReference type="GO" id="GO:0008273">
    <property type="term" value="F:calcium, potassium:sodium antiporter activity"/>
    <property type="evidence" value="ECO:0007669"/>
    <property type="project" value="TreeGrafter"/>
</dbReference>
<dbReference type="Pfam" id="PF01699">
    <property type="entry name" value="Na_Ca_ex"/>
    <property type="match status" value="2"/>
</dbReference>
<dbReference type="GO" id="GO:0006874">
    <property type="term" value="P:intracellular calcium ion homeostasis"/>
    <property type="evidence" value="ECO:0007669"/>
    <property type="project" value="TreeGrafter"/>
</dbReference>
<feature type="transmembrane region" description="Helical" evidence="5">
    <location>
        <begin position="294"/>
        <end position="314"/>
    </location>
</feature>
<dbReference type="AlphaFoldDB" id="A0A942UWE3"/>
<dbReference type="PANTHER" id="PTHR10846">
    <property type="entry name" value="SODIUM/POTASSIUM/CALCIUM EXCHANGER"/>
    <property type="match status" value="1"/>
</dbReference>
<keyword evidence="2 5" id="KW-0812">Transmembrane</keyword>
<protein>
    <submittedName>
        <fullName evidence="7">Calcium/sodium antiporter</fullName>
    </submittedName>
</protein>
<feature type="transmembrane region" description="Helical" evidence="5">
    <location>
        <begin position="103"/>
        <end position="124"/>
    </location>
</feature>
<gene>
    <name evidence="7" type="ORF">GOQ27_00060</name>
</gene>